<dbReference type="SUPFAM" id="SSF55729">
    <property type="entry name" value="Acyl-CoA N-acyltransferases (Nat)"/>
    <property type="match status" value="1"/>
</dbReference>
<evidence type="ECO:0000256" key="3">
    <source>
        <dbReference type="SAM" id="MobiDB-lite"/>
    </source>
</evidence>
<dbReference type="InterPro" id="IPR016181">
    <property type="entry name" value="Acyl_CoA_acyltransferase"/>
</dbReference>
<keyword evidence="2" id="KW-0012">Acyltransferase</keyword>
<evidence type="ECO:0000256" key="1">
    <source>
        <dbReference type="ARBA" id="ARBA00022679"/>
    </source>
</evidence>
<gene>
    <name evidence="5" type="ORF">KDA27_13370</name>
</gene>
<organism evidence="5 6">
    <name type="scientific">Eiseniibacteriota bacterium</name>
    <dbReference type="NCBI Taxonomy" id="2212470"/>
    <lineage>
        <taxon>Bacteria</taxon>
        <taxon>Candidatus Eiseniibacteriota</taxon>
    </lineage>
</organism>
<feature type="domain" description="N-acetyltransferase" evidence="4">
    <location>
        <begin position="183"/>
        <end position="318"/>
    </location>
</feature>
<dbReference type="InterPro" id="IPR050832">
    <property type="entry name" value="Bact_Acetyltransf"/>
</dbReference>
<dbReference type="Pfam" id="PF00583">
    <property type="entry name" value="Acetyltransf_1"/>
    <property type="match status" value="1"/>
</dbReference>
<reference evidence="5" key="1">
    <citation type="submission" date="2020-04" db="EMBL/GenBank/DDBJ databases">
        <authorList>
            <person name="Zhang T."/>
        </authorList>
    </citation>
    <scope>NUCLEOTIDE SEQUENCE</scope>
    <source>
        <strain evidence="5">HKST-UBA02</strain>
    </source>
</reference>
<dbReference type="Gene3D" id="3.40.630.30">
    <property type="match status" value="1"/>
</dbReference>
<dbReference type="PANTHER" id="PTHR43877">
    <property type="entry name" value="AMINOALKYLPHOSPHONATE N-ACETYLTRANSFERASE-RELATED-RELATED"/>
    <property type="match status" value="1"/>
</dbReference>
<accession>A0A956SDM3</accession>
<protein>
    <submittedName>
        <fullName evidence="5">GNAT family N-acetyltransferase</fullName>
    </submittedName>
</protein>
<proteinExistence type="predicted"/>
<name>A0A956SDM3_UNCEI</name>
<dbReference type="CDD" id="cd04301">
    <property type="entry name" value="NAT_SF"/>
    <property type="match status" value="1"/>
</dbReference>
<dbReference type="EMBL" id="JAGQHS010000067">
    <property type="protein sequence ID" value="MCA9756787.1"/>
    <property type="molecule type" value="Genomic_DNA"/>
</dbReference>
<dbReference type="AlphaFoldDB" id="A0A956SDM3"/>
<sequence>MGSERKSDWATPKPLPPGDRAATARVLDFLAAAQKDPARNVAYLGDDRDGIQSELEELVPSWEGTVRVCEDANGELRGVVLANWDTEIGLSWVYGPWTRPTDWDACASSLLDAALEQIPAGVTRYELSGACENAALAALAAERGAVSTDVNYALVLDGDALARISPSRAGEGFTIEEGGLVGRAPESLSAVDRDVLHELHEENFPTPYYSMDQLLAQHADGEAIVLVARMGGDVAGYAAGRVQPDGVGYVDFLAVAPAGRGHGVGRALMVELLARLRSRITRQEVCLTVRHSLGPARALYASLGFHVDASLVGYRVAL</sequence>
<evidence type="ECO:0000313" key="5">
    <source>
        <dbReference type="EMBL" id="MCA9756787.1"/>
    </source>
</evidence>
<dbReference type="PROSITE" id="PS51186">
    <property type="entry name" value="GNAT"/>
    <property type="match status" value="1"/>
</dbReference>
<comment type="caution">
    <text evidence="5">The sequence shown here is derived from an EMBL/GenBank/DDBJ whole genome shotgun (WGS) entry which is preliminary data.</text>
</comment>
<keyword evidence="1" id="KW-0808">Transferase</keyword>
<reference evidence="5" key="2">
    <citation type="journal article" date="2021" name="Microbiome">
        <title>Successional dynamics and alternative stable states in a saline activated sludge microbial community over 9 years.</title>
        <authorList>
            <person name="Wang Y."/>
            <person name="Ye J."/>
            <person name="Ju F."/>
            <person name="Liu L."/>
            <person name="Boyd J.A."/>
            <person name="Deng Y."/>
            <person name="Parks D.H."/>
            <person name="Jiang X."/>
            <person name="Yin X."/>
            <person name="Woodcroft B.J."/>
            <person name="Tyson G.W."/>
            <person name="Hugenholtz P."/>
            <person name="Polz M.F."/>
            <person name="Zhang T."/>
        </authorList>
    </citation>
    <scope>NUCLEOTIDE SEQUENCE</scope>
    <source>
        <strain evidence="5">HKST-UBA02</strain>
    </source>
</reference>
<dbReference type="InterPro" id="IPR000182">
    <property type="entry name" value="GNAT_dom"/>
</dbReference>
<evidence type="ECO:0000313" key="6">
    <source>
        <dbReference type="Proteomes" id="UP000739538"/>
    </source>
</evidence>
<evidence type="ECO:0000259" key="4">
    <source>
        <dbReference type="PROSITE" id="PS51186"/>
    </source>
</evidence>
<evidence type="ECO:0000256" key="2">
    <source>
        <dbReference type="ARBA" id="ARBA00023315"/>
    </source>
</evidence>
<dbReference type="GO" id="GO:0016747">
    <property type="term" value="F:acyltransferase activity, transferring groups other than amino-acyl groups"/>
    <property type="evidence" value="ECO:0007669"/>
    <property type="project" value="InterPro"/>
</dbReference>
<dbReference type="Proteomes" id="UP000739538">
    <property type="component" value="Unassembled WGS sequence"/>
</dbReference>
<feature type="region of interest" description="Disordered" evidence="3">
    <location>
        <begin position="1"/>
        <end position="20"/>
    </location>
</feature>